<dbReference type="InterPro" id="IPR013947">
    <property type="entry name" value="Mediator_Med14"/>
</dbReference>
<dbReference type="PANTHER" id="PTHR12809:SF2">
    <property type="entry name" value="MEDIATOR OF RNA POLYMERASE II TRANSCRIPTION SUBUNIT 14"/>
    <property type="match status" value="1"/>
</dbReference>
<dbReference type="VEuPathDB" id="FungiDB:H310_10098"/>
<proteinExistence type="inferred from homology"/>
<organism evidence="9">
    <name type="scientific">Aphanomyces invadans</name>
    <dbReference type="NCBI Taxonomy" id="157072"/>
    <lineage>
        <taxon>Eukaryota</taxon>
        <taxon>Sar</taxon>
        <taxon>Stramenopiles</taxon>
        <taxon>Oomycota</taxon>
        <taxon>Saprolegniomycetes</taxon>
        <taxon>Saprolegniales</taxon>
        <taxon>Verrucalvaceae</taxon>
        <taxon>Aphanomyces</taxon>
    </lineage>
</organism>
<evidence type="ECO:0000256" key="7">
    <source>
        <dbReference type="RuleBase" id="RU365082"/>
    </source>
</evidence>
<evidence type="ECO:0000259" key="8">
    <source>
        <dbReference type="Pfam" id="PF08638"/>
    </source>
</evidence>
<dbReference type="STRING" id="157072.A0A024TT43"/>
<comment type="subunit">
    <text evidence="7">Component of the Mediator complex.</text>
</comment>
<protein>
    <recommendedName>
        <fullName evidence="7">Mediator of RNA polymerase II transcription subunit 14</fullName>
    </recommendedName>
    <alternativeName>
        <fullName evidence="7">Mediator complex subunit 14</fullName>
    </alternativeName>
</protein>
<dbReference type="RefSeq" id="XP_008874578.1">
    <property type="nucleotide sequence ID" value="XM_008876356.1"/>
</dbReference>
<gene>
    <name evidence="9" type="ORF">H310_10098</name>
</gene>
<keyword evidence="6 7" id="KW-0539">Nucleus</keyword>
<evidence type="ECO:0000313" key="9">
    <source>
        <dbReference type="EMBL" id="ETV96801.1"/>
    </source>
</evidence>
<accession>A0A024TT43</accession>
<comment type="function">
    <text evidence="7">Component of the Mediator complex, a coactivator involved in the regulated transcription of nearly all RNA polymerase II-dependent genes. Mediator functions as a bridge to convey information from gene-specific regulatory proteins to the basal RNA polymerase II transcription machinery. Mediator is recruited to promoters by direct interactions with regulatory proteins and serves as a scaffold for the assembly of a functional preinitiation complex with RNA polymerase II and the general transcription factors.</text>
</comment>
<evidence type="ECO:0000256" key="5">
    <source>
        <dbReference type="ARBA" id="ARBA00023163"/>
    </source>
</evidence>
<dbReference type="InterPro" id="IPR055122">
    <property type="entry name" value="Med14_N"/>
</dbReference>
<keyword evidence="3 7" id="KW-0805">Transcription regulation</keyword>
<dbReference type="eggNOG" id="KOG1875">
    <property type="taxonomic scope" value="Eukaryota"/>
</dbReference>
<reference evidence="9" key="1">
    <citation type="submission" date="2013-12" db="EMBL/GenBank/DDBJ databases">
        <title>The Genome Sequence of Aphanomyces invadans NJM9701.</title>
        <authorList>
            <consortium name="The Broad Institute Genomics Platform"/>
            <person name="Russ C."/>
            <person name="Tyler B."/>
            <person name="van West P."/>
            <person name="Dieguez-Uribeondo J."/>
            <person name="Young S.K."/>
            <person name="Zeng Q."/>
            <person name="Gargeya S."/>
            <person name="Fitzgerald M."/>
            <person name="Abouelleil A."/>
            <person name="Alvarado L."/>
            <person name="Chapman S.B."/>
            <person name="Gainer-Dewar J."/>
            <person name="Goldberg J."/>
            <person name="Griggs A."/>
            <person name="Gujja S."/>
            <person name="Hansen M."/>
            <person name="Howarth C."/>
            <person name="Imamovic A."/>
            <person name="Ireland A."/>
            <person name="Larimer J."/>
            <person name="McCowan C."/>
            <person name="Murphy C."/>
            <person name="Pearson M."/>
            <person name="Poon T.W."/>
            <person name="Priest M."/>
            <person name="Roberts A."/>
            <person name="Saif S."/>
            <person name="Shea T."/>
            <person name="Sykes S."/>
            <person name="Wortman J."/>
            <person name="Nusbaum C."/>
            <person name="Birren B."/>
        </authorList>
    </citation>
    <scope>NUCLEOTIDE SEQUENCE [LARGE SCALE GENOMIC DNA]</scope>
    <source>
        <strain evidence="9">NJM9701</strain>
    </source>
</reference>
<evidence type="ECO:0000256" key="1">
    <source>
        <dbReference type="ARBA" id="ARBA00004123"/>
    </source>
</evidence>
<dbReference type="GO" id="GO:0006357">
    <property type="term" value="P:regulation of transcription by RNA polymerase II"/>
    <property type="evidence" value="ECO:0007669"/>
    <property type="project" value="InterPro"/>
</dbReference>
<evidence type="ECO:0000256" key="6">
    <source>
        <dbReference type="ARBA" id="ARBA00023242"/>
    </source>
</evidence>
<feature type="domain" description="Mediator complex subunit MED14 N-terminal" evidence="8">
    <location>
        <begin position="12"/>
        <end position="196"/>
    </location>
</feature>
<name>A0A024TT43_9STRA</name>
<evidence type="ECO:0000256" key="3">
    <source>
        <dbReference type="ARBA" id="ARBA00023015"/>
    </source>
</evidence>
<dbReference type="GO" id="GO:0070847">
    <property type="term" value="C:core mediator complex"/>
    <property type="evidence" value="ECO:0007669"/>
    <property type="project" value="TreeGrafter"/>
</dbReference>
<dbReference type="GO" id="GO:0016592">
    <property type="term" value="C:mediator complex"/>
    <property type="evidence" value="ECO:0007669"/>
    <property type="project" value="UniProtKB-UniRule"/>
</dbReference>
<dbReference type="PANTHER" id="PTHR12809">
    <property type="entry name" value="MEDIATOR COMPLEX SUBUNIT"/>
    <property type="match status" value="1"/>
</dbReference>
<dbReference type="Pfam" id="PF08638">
    <property type="entry name" value="Med14"/>
    <property type="match status" value="1"/>
</dbReference>
<comment type="similarity">
    <text evidence="2 7">Belongs to the Mediator complex subunit 14 family.</text>
</comment>
<dbReference type="AlphaFoldDB" id="A0A024TT43"/>
<dbReference type="GeneID" id="20087148"/>
<dbReference type="GO" id="GO:0003712">
    <property type="term" value="F:transcription coregulator activity"/>
    <property type="evidence" value="ECO:0007669"/>
    <property type="project" value="UniProtKB-UniRule"/>
</dbReference>
<keyword evidence="4 7" id="KW-0010">Activator</keyword>
<comment type="subcellular location">
    <subcellularLocation>
        <location evidence="1 7">Nucleus</location>
    </subcellularLocation>
</comment>
<dbReference type="EMBL" id="KI913975">
    <property type="protein sequence ID" value="ETV96801.1"/>
    <property type="molecule type" value="Genomic_DNA"/>
</dbReference>
<evidence type="ECO:0000256" key="4">
    <source>
        <dbReference type="ARBA" id="ARBA00023159"/>
    </source>
</evidence>
<evidence type="ECO:0000256" key="2">
    <source>
        <dbReference type="ARBA" id="ARBA00007813"/>
    </source>
</evidence>
<keyword evidence="5 7" id="KW-0804">Transcription</keyword>
<dbReference type="OrthoDB" id="205099at2759"/>
<sequence length="1089" mass="120246">MNPMMPPDPADLKGLTSRCIDRSYDSLYNLTTSLPNTPSEERRDVALKQLHDTYATFKKLLVLTRWSVQSPLTDKCAELLQEAQTFQDQANETNDRLYFLHRDLDRAKERKYDLTTAIDVLYGGTYNRLPRVINYAMHPREFPPVDEEASIAELDAVLRFRLIEETIPDKFTDINVQDGFVTAHAAGEFDMVFTVDGTKPESLWLVASVHTVLTDPTALATYKHLASTSSLRIIQSNAPTDTHYMQLKILIQKRLNHSTTPLLDACNIMADFCCSLALRILDAQGQLLVETRWPHGVSFVNHDDVNTLDIVYWTDNNTTLPYVQSSAPGTFSIEEMRTRMHPDSLAYPTNGCSLRLQPRMGGDSPGLFSLQLFPAPPAALLKRYPTLLDRALAVPANLFSLSADHFLLGSMQVHAASALFCLERHLLVDDKTVVIEGTYSEQRLTTGTAVLVARSPRTLRLSRVDSTGCTPLEVSWDLRTGRFGVFCLAKAPSVVVAVRHLEILLQTRCKVQLPGVTVAGELSLTFLTQNTDSDKTTVTNDASEVVAAVAAVLRQVVASELVTFASSCSNMHVARVRDRHAAAIDSLGLSPDAIFVQLVRSKDAAVFLVVELDRFSQDDDAPQRPLRRRHVGSLDLVDEDDEYIRSPVFSVVQLADRSALASTTSVRFFERLPVVRRTDVFAGSGTSFGSRKRKRRDLPFLSALLVHMAALGHQRAHWHAIDAFARKYNASLTTSTTLSRCKQFTDSTVDGALDSRALLPSRPSSIVAVSIPFPDRIQTNPQLAIHSLEARLVCIHGSTASSTAEITMRVAAPPFAYVLLAPTLASHVPTMRGRSFTCAARPNGDLVYQSSSTNHKFQANLIDVVVANVMLHVKPMADLGRRLERTLGALMRYRSAPAGHFYAERADPFKFTLACQTHENAVARIHIEHKVVHQFPRGAFVLTSSPHHVLLPFLQDAFNSHKSSAQLLEVLERTTVPLTMLSRAMAAHSAAKTTLTGSSAEAGLENPYPTFVPSNLVLVPRSQTHLRLTYGDRCAVDVIFLADHQIKIQCAPASLVPVPSYSKPGGATVDRAAFYDTLRLSLFPEMAAV</sequence>